<organism evidence="4 5">
    <name type="scientific">Phyllosticta citribraziliensis</name>
    <dbReference type="NCBI Taxonomy" id="989973"/>
    <lineage>
        <taxon>Eukaryota</taxon>
        <taxon>Fungi</taxon>
        <taxon>Dikarya</taxon>
        <taxon>Ascomycota</taxon>
        <taxon>Pezizomycotina</taxon>
        <taxon>Dothideomycetes</taxon>
        <taxon>Dothideomycetes incertae sedis</taxon>
        <taxon>Botryosphaeriales</taxon>
        <taxon>Phyllostictaceae</taxon>
        <taxon>Phyllosticta</taxon>
    </lineage>
</organism>
<keyword evidence="2" id="KW-0812">Transmembrane</keyword>
<feature type="compositionally biased region" description="Basic and acidic residues" evidence="1">
    <location>
        <begin position="273"/>
        <end position="287"/>
    </location>
</feature>
<feature type="region of interest" description="Disordered" evidence="1">
    <location>
        <begin position="273"/>
        <end position="320"/>
    </location>
</feature>
<keyword evidence="2" id="KW-1133">Transmembrane helix</keyword>
<comment type="caution">
    <text evidence="4">The sequence shown here is derived from an EMBL/GenBank/DDBJ whole genome shotgun (WGS) entry which is preliminary data.</text>
</comment>
<reference evidence="4 5" key="1">
    <citation type="submission" date="2024-04" db="EMBL/GenBank/DDBJ databases">
        <title>Phyllosticta paracitricarpa is synonymous to the EU quarantine fungus P. citricarpa based on phylogenomic analyses.</title>
        <authorList>
            <consortium name="Lawrence Berkeley National Laboratory"/>
            <person name="Van ingen-buijs V.A."/>
            <person name="Van westerhoven A.C."/>
            <person name="Haridas S."/>
            <person name="Skiadas P."/>
            <person name="Martin F."/>
            <person name="Groenewald J.Z."/>
            <person name="Crous P.W."/>
            <person name="Seidl M.F."/>
        </authorList>
    </citation>
    <scope>NUCLEOTIDE SEQUENCE [LARGE SCALE GENOMIC DNA]</scope>
    <source>
        <strain evidence="4 5">CPC 17464</strain>
    </source>
</reference>
<evidence type="ECO:0000256" key="1">
    <source>
        <dbReference type="SAM" id="MobiDB-lite"/>
    </source>
</evidence>
<keyword evidence="3" id="KW-0732">Signal</keyword>
<name>A0ABR1LXA9_9PEZI</name>
<accession>A0ABR1LXA9</accession>
<evidence type="ECO:0000256" key="2">
    <source>
        <dbReference type="SAM" id="Phobius"/>
    </source>
</evidence>
<keyword evidence="5" id="KW-1185">Reference proteome</keyword>
<proteinExistence type="predicted"/>
<feature type="signal peptide" evidence="3">
    <location>
        <begin position="1"/>
        <end position="36"/>
    </location>
</feature>
<evidence type="ECO:0000313" key="5">
    <source>
        <dbReference type="Proteomes" id="UP001360953"/>
    </source>
</evidence>
<dbReference type="RefSeq" id="XP_066657099.1">
    <property type="nucleotide sequence ID" value="XM_066795186.1"/>
</dbReference>
<keyword evidence="2" id="KW-0472">Membrane</keyword>
<evidence type="ECO:0000256" key="3">
    <source>
        <dbReference type="SAM" id="SignalP"/>
    </source>
</evidence>
<feature type="region of interest" description="Disordered" evidence="1">
    <location>
        <begin position="183"/>
        <end position="202"/>
    </location>
</feature>
<protein>
    <submittedName>
        <fullName evidence="4">Uncharacterized protein</fullName>
    </submittedName>
</protein>
<dbReference type="EMBL" id="JBBPEH010000004">
    <property type="protein sequence ID" value="KAK7539828.1"/>
    <property type="molecule type" value="Genomic_DNA"/>
</dbReference>
<gene>
    <name evidence="4" type="ORF">J3D65DRAFT_299506</name>
</gene>
<dbReference type="Proteomes" id="UP001360953">
    <property type="component" value="Unassembled WGS sequence"/>
</dbReference>
<feature type="chain" id="PRO_5046499330" evidence="3">
    <location>
        <begin position="37"/>
        <end position="320"/>
    </location>
</feature>
<feature type="transmembrane region" description="Helical" evidence="2">
    <location>
        <begin position="209"/>
        <end position="231"/>
    </location>
</feature>
<sequence length="320" mass="33860">MDTPPLSSRPRTGRAVRTRLKFIGIIVASAVGGGVAQNQNGSVPRCYYPNGQTATDDYACYLNTTQSFCCTEGVKCLENKICDFINPTEYRFNRGTCTDKTWTSPACPSFCQAFRTDYGSGVVKCPGTTKVCCDNGNNDSNATCCFDPSRLFDMPSGWEAFREIDSSAETAVVNLQTSQTATATTSAVGDATASSSPGGSEASVGTATIVGAAVGGVAGVGVLILLALLYLKRRKRQGRTGGFAGSRLRLWMRKKQRGSAELEGRTTLIHELADRGSRHELGAKETPAELSGAREGTVHEMEGSSPLNRGAKTPGVGINL</sequence>
<dbReference type="GeneID" id="92028092"/>
<evidence type="ECO:0000313" key="4">
    <source>
        <dbReference type="EMBL" id="KAK7539828.1"/>
    </source>
</evidence>